<feature type="transmembrane region" description="Helical" evidence="6">
    <location>
        <begin position="167"/>
        <end position="186"/>
    </location>
</feature>
<feature type="transmembrane region" description="Helical" evidence="6">
    <location>
        <begin position="136"/>
        <end position="155"/>
    </location>
</feature>
<keyword evidence="3 6" id="KW-0812">Transmembrane</keyword>
<evidence type="ECO:0000256" key="1">
    <source>
        <dbReference type="ARBA" id="ARBA00004141"/>
    </source>
</evidence>
<feature type="transmembrane region" description="Helical" evidence="6">
    <location>
        <begin position="198"/>
        <end position="218"/>
    </location>
</feature>
<organism evidence="7 10">
    <name type="scientific">Cafeteria roenbergensis</name>
    <name type="common">Marine flagellate</name>
    <dbReference type="NCBI Taxonomy" id="33653"/>
    <lineage>
        <taxon>Eukaryota</taxon>
        <taxon>Sar</taxon>
        <taxon>Stramenopiles</taxon>
        <taxon>Bigyra</taxon>
        <taxon>Opalozoa</taxon>
        <taxon>Bicosoecida</taxon>
        <taxon>Cafeteriaceae</taxon>
        <taxon>Cafeteria</taxon>
    </lineage>
</organism>
<proteinExistence type="inferred from homology"/>
<evidence type="ECO:0000256" key="6">
    <source>
        <dbReference type="SAM" id="Phobius"/>
    </source>
</evidence>
<feature type="transmembrane region" description="Helical" evidence="6">
    <location>
        <begin position="230"/>
        <end position="249"/>
    </location>
</feature>
<dbReference type="AlphaFoldDB" id="A0A5A8D3V9"/>
<sequence>MASGGIAHGLAAFAVICGMAGYFALGVLVPTTDASMQYRLLLAMLKAGPVALLGVWTLVAGNCARPAKGSHVPVSVPLAGVGLLLGCLGDTALELQRQAMPKLFLAGLGFFLLSHVAYVAAFASDSRVGFLRTPRAAVGFIFYSSVAAALLSIMLPLKEPELTAPVIVYASTIGVMGVLSVAWWPSRSESLADGGRRSYLLGVFGAAFFLLSDSILAYNKFVDPIPHAHTLTMATYYAAQGLIAMAALSRLADAQQKSKDE</sequence>
<feature type="transmembrane region" description="Helical" evidence="6">
    <location>
        <begin position="103"/>
        <end position="124"/>
    </location>
</feature>
<dbReference type="InterPro" id="IPR012506">
    <property type="entry name" value="TMEM86B-like"/>
</dbReference>
<dbReference type="GO" id="GO:0016020">
    <property type="term" value="C:membrane"/>
    <property type="evidence" value="ECO:0007669"/>
    <property type="project" value="UniProtKB-SubCell"/>
</dbReference>
<evidence type="ECO:0000256" key="5">
    <source>
        <dbReference type="ARBA" id="ARBA00023136"/>
    </source>
</evidence>
<dbReference type="GO" id="GO:0016787">
    <property type="term" value="F:hydrolase activity"/>
    <property type="evidence" value="ECO:0007669"/>
    <property type="project" value="TreeGrafter"/>
</dbReference>
<dbReference type="Proteomes" id="UP000325113">
    <property type="component" value="Unassembled WGS sequence"/>
</dbReference>
<feature type="transmembrane region" description="Helical" evidence="6">
    <location>
        <begin position="6"/>
        <end position="28"/>
    </location>
</feature>
<accession>A0A5A8D3V9</accession>
<evidence type="ECO:0000313" key="8">
    <source>
        <dbReference type="EMBL" id="KAA0174472.1"/>
    </source>
</evidence>
<protein>
    <recommendedName>
        <fullName evidence="11">Lysoplasmalogenase</fullName>
    </recommendedName>
</protein>
<dbReference type="EMBL" id="VLTO01000022">
    <property type="protein sequence ID" value="KAA0174472.1"/>
    <property type="molecule type" value="Genomic_DNA"/>
</dbReference>
<comment type="subcellular location">
    <subcellularLocation>
        <location evidence="1">Membrane</location>
        <topology evidence="1">Multi-pass membrane protein</topology>
    </subcellularLocation>
</comment>
<evidence type="ECO:0008006" key="11">
    <source>
        <dbReference type="Google" id="ProtNLM"/>
    </source>
</evidence>
<evidence type="ECO:0000256" key="4">
    <source>
        <dbReference type="ARBA" id="ARBA00022989"/>
    </source>
</evidence>
<gene>
    <name evidence="8" type="ORF">FNF27_04068</name>
    <name evidence="7" type="ORF">FNF31_04657</name>
</gene>
<dbReference type="PANTHER" id="PTHR31885:SF6">
    <property type="entry name" value="GH04784P"/>
    <property type="match status" value="1"/>
</dbReference>
<dbReference type="EMBL" id="VLTM01000050">
    <property type="protein sequence ID" value="KAA0159855.1"/>
    <property type="molecule type" value="Genomic_DNA"/>
</dbReference>
<evidence type="ECO:0000256" key="2">
    <source>
        <dbReference type="ARBA" id="ARBA00007375"/>
    </source>
</evidence>
<comment type="similarity">
    <text evidence="2">Belongs to the TMEM86 family.</text>
</comment>
<dbReference type="OrthoDB" id="2133758at2759"/>
<reference evidence="9 10" key="1">
    <citation type="submission" date="2019-07" db="EMBL/GenBank/DDBJ databases">
        <title>Genomes of Cafeteria roenbergensis.</title>
        <authorList>
            <person name="Fischer M.G."/>
            <person name="Hackl T."/>
            <person name="Roman M."/>
        </authorList>
    </citation>
    <scope>NUCLEOTIDE SEQUENCE [LARGE SCALE GENOMIC DNA]</scope>
    <source>
        <strain evidence="7 10">Cflag</strain>
        <strain evidence="8 9">E4-10P</strain>
    </source>
</reference>
<evidence type="ECO:0000256" key="3">
    <source>
        <dbReference type="ARBA" id="ARBA00022692"/>
    </source>
</evidence>
<evidence type="ECO:0000313" key="9">
    <source>
        <dbReference type="Proteomes" id="UP000322899"/>
    </source>
</evidence>
<comment type="caution">
    <text evidence="7">The sequence shown here is derived from an EMBL/GenBank/DDBJ whole genome shotgun (WGS) entry which is preliminary data.</text>
</comment>
<evidence type="ECO:0000313" key="7">
    <source>
        <dbReference type="EMBL" id="KAA0159855.1"/>
    </source>
</evidence>
<feature type="transmembrane region" description="Helical" evidence="6">
    <location>
        <begin position="40"/>
        <end position="59"/>
    </location>
</feature>
<dbReference type="Proteomes" id="UP000322899">
    <property type="component" value="Unassembled WGS sequence"/>
</dbReference>
<dbReference type="Pfam" id="PF07947">
    <property type="entry name" value="YhhN"/>
    <property type="match status" value="1"/>
</dbReference>
<evidence type="ECO:0000313" key="10">
    <source>
        <dbReference type="Proteomes" id="UP000325113"/>
    </source>
</evidence>
<name>A0A5A8D3V9_CAFRO</name>
<keyword evidence="4 6" id="KW-1133">Transmembrane helix</keyword>
<keyword evidence="5 6" id="KW-0472">Membrane</keyword>
<dbReference type="PANTHER" id="PTHR31885">
    <property type="entry name" value="GH04784P"/>
    <property type="match status" value="1"/>
</dbReference>